<dbReference type="Proteomes" id="UP000569329">
    <property type="component" value="Unassembled WGS sequence"/>
</dbReference>
<dbReference type="InterPro" id="IPR006976">
    <property type="entry name" value="VanZ-like"/>
</dbReference>
<feature type="domain" description="VanZ-like" evidence="2">
    <location>
        <begin position="85"/>
        <end position="151"/>
    </location>
</feature>
<sequence>MLGSMAGVVLGQRSVLVIFAVGAVLLGSAAWLLAVRRGWARAPAVLAGVSLALAVAVTQGRQPFQFGGLNFSACSLTSGGAGISEAGLNFAMLMPLGLFAAVATGRIVGPALVCVAVSVVFEVAQGMFDTGFCVGQDALINSVGGACAALVGGLVARHWFRRSKHAT</sequence>
<feature type="transmembrane region" description="Helical" evidence="1">
    <location>
        <begin position="139"/>
        <end position="160"/>
    </location>
</feature>
<keyword evidence="1" id="KW-0472">Membrane</keyword>
<proteinExistence type="predicted"/>
<reference evidence="3 4" key="1">
    <citation type="submission" date="2020-07" db="EMBL/GenBank/DDBJ databases">
        <title>Sequencing the genomes of 1000 actinobacteria strains.</title>
        <authorList>
            <person name="Klenk H.-P."/>
        </authorList>
    </citation>
    <scope>NUCLEOTIDE SEQUENCE [LARGE SCALE GENOMIC DNA]</scope>
    <source>
        <strain evidence="3 4">DSM 45975</strain>
    </source>
</reference>
<keyword evidence="4" id="KW-1185">Reference proteome</keyword>
<evidence type="ECO:0000256" key="1">
    <source>
        <dbReference type="SAM" id="Phobius"/>
    </source>
</evidence>
<evidence type="ECO:0000313" key="4">
    <source>
        <dbReference type="Proteomes" id="UP000569329"/>
    </source>
</evidence>
<accession>A0A839DRF5</accession>
<protein>
    <recommendedName>
        <fullName evidence="2">VanZ-like domain-containing protein</fullName>
    </recommendedName>
</protein>
<dbReference type="Pfam" id="PF04892">
    <property type="entry name" value="VanZ"/>
    <property type="match status" value="1"/>
</dbReference>
<gene>
    <name evidence="3" type="ORF">FHX42_000982</name>
</gene>
<name>A0A839DRF5_9PSEU</name>
<evidence type="ECO:0000313" key="3">
    <source>
        <dbReference type="EMBL" id="MBA8823653.1"/>
    </source>
</evidence>
<comment type="caution">
    <text evidence="3">The sequence shown here is derived from an EMBL/GenBank/DDBJ whole genome shotgun (WGS) entry which is preliminary data.</text>
</comment>
<dbReference type="EMBL" id="JACGWZ010000001">
    <property type="protein sequence ID" value="MBA8823653.1"/>
    <property type="molecule type" value="Genomic_DNA"/>
</dbReference>
<feature type="transmembrane region" description="Helical" evidence="1">
    <location>
        <begin position="42"/>
        <end position="60"/>
    </location>
</feature>
<feature type="transmembrane region" description="Helical" evidence="1">
    <location>
        <begin position="15"/>
        <end position="35"/>
    </location>
</feature>
<evidence type="ECO:0000259" key="2">
    <source>
        <dbReference type="Pfam" id="PF04892"/>
    </source>
</evidence>
<keyword evidence="1" id="KW-1133">Transmembrane helix</keyword>
<dbReference type="AlphaFoldDB" id="A0A839DRF5"/>
<organism evidence="3 4">
    <name type="scientific">Halosaccharopolyspora lacisalsi</name>
    <dbReference type="NCBI Taxonomy" id="1000566"/>
    <lineage>
        <taxon>Bacteria</taxon>
        <taxon>Bacillati</taxon>
        <taxon>Actinomycetota</taxon>
        <taxon>Actinomycetes</taxon>
        <taxon>Pseudonocardiales</taxon>
        <taxon>Pseudonocardiaceae</taxon>
        <taxon>Halosaccharopolyspora</taxon>
    </lineage>
</organism>
<keyword evidence="1" id="KW-0812">Transmembrane</keyword>